<dbReference type="GO" id="GO:0005737">
    <property type="term" value="C:cytoplasm"/>
    <property type="evidence" value="ECO:0007669"/>
    <property type="project" value="UniProtKB-SubCell"/>
</dbReference>
<dbReference type="PROSITE" id="PS50294">
    <property type="entry name" value="WD_REPEATS_REGION"/>
    <property type="match status" value="2"/>
</dbReference>
<keyword evidence="6" id="KW-0539">Nucleus</keyword>
<feature type="region of interest" description="Disordered" evidence="8">
    <location>
        <begin position="135"/>
        <end position="168"/>
    </location>
</feature>
<dbReference type="PANTHER" id="PTHR19855">
    <property type="entry name" value="WD40 REPEAT PROTEIN 12, 37"/>
    <property type="match status" value="1"/>
</dbReference>
<dbReference type="AlphaFoldDB" id="A0A7R8CSE2"/>
<evidence type="ECO:0000256" key="4">
    <source>
        <dbReference type="ARBA" id="ARBA00022574"/>
    </source>
</evidence>
<feature type="compositionally biased region" description="Low complexity" evidence="8">
    <location>
        <begin position="449"/>
        <end position="472"/>
    </location>
</feature>
<dbReference type="InterPro" id="IPR036322">
    <property type="entry name" value="WD40_repeat_dom_sf"/>
</dbReference>
<evidence type="ECO:0000313" key="10">
    <source>
        <dbReference type="Proteomes" id="UP000675881"/>
    </source>
</evidence>
<organism evidence="9 10">
    <name type="scientific">Lepeophtheirus salmonis</name>
    <name type="common">Salmon louse</name>
    <name type="synonym">Caligus salmonis</name>
    <dbReference type="NCBI Taxonomy" id="72036"/>
    <lineage>
        <taxon>Eukaryota</taxon>
        <taxon>Metazoa</taxon>
        <taxon>Ecdysozoa</taxon>
        <taxon>Arthropoda</taxon>
        <taxon>Crustacea</taxon>
        <taxon>Multicrustacea</taxon>
        <taxon>Hexanauplia</taxon>
        <taxon>Copepoda</taxon>
        <taxon>Siphonostomatoida</taxon>
        <taxon>Caligidae</taxon>
        <taxon>Lepeophtheirus</taxon>
    </lineage>
</organism>
<dbReference type="PANTHER" id="PTHR19855:SF12">
    <property type="entry name" value="WD REPEAT-CONTAINING PROTEIN 37"/>
    <property type="match status" value="1"/>
</dbReference>
<dbReference type="InterPro" id="IPR015943">
    <property type="entry name" value="WD40/YVTN_repeat-like_dom_sf"/>
</dbReference>
<feature type="region of interest" description="Disordered" evidence="8">
    <location>
        <begin position="432"/>
        <end position="472"/>
    </location>
</feature>
<protein>
    <recommendedName>
        <fullName evidence="7">WD repeat-containing protein 37</fullName>
    </recommendedName>
</protein>
<accession>A0A7R8CSE2</accession>
<evidence type="ECO:0000256" key="5">
    <source>
        <dbReference type="ARBA" id="ARBA00022737"/>
    </source>
</evidence>
<dbReference type="InterPro" id="IPR001680">
    <property type="entry name" value="WD40_rpt"/>
</dbReference>
<evidence type="ECO:0000256" key="8">
    <source>
        <dbReference type="SAM" id="MobiDB-lite"/>
    </source>
</evidence>
<reference evidence="9" key="1">
    <citation type="submission" date="2021-02" db="EMBL/GenBank/DDBJ databases">
        <authorList>
            <person name="Bekaert M."/>
        </authorList>
    </citation>
    <scope>NUCLEOTIDE SEQUENCE</scope>
    <source>
        <strain evidence="9">IoA-00</strain>
    </source>
</reference>
<dbReference type="InterPro" id="IPR019775">
    <property type="entry name" value="WD40_repeat_CS"/>
</dbReference>
<evidence type="ECO:0000256" key="7">
    <source>
        <dbReference type="ARBA" id="ARBA00040954"/>
    </source>
</evidence>
<sequence length="472" mass="51583">MPRDKTSTKGGVSSSSNTRTKTQQHCRHSSMDEMPFPTTSTTSLPPTLRIRLHELFVQIEKEFEMIYQDNLSLQEKVDILTERSKASSNNNNPSRGNYPEFDHSKSSSTHFVLGSIAQRAEYDIVDGKALSTLGSSHSANNANNNTHLTTNTNEPNKGPSHSKAPYTQKLRRYTGHKDGIWEVTVSRMGLPIIGTASADHSATIWGMHSGQALLNYTGHCGSVNSLRFHPTKELVLTASGDGTVHIWQCAVHLYNESSSGRVASSEDELDPIEKEYMAEEDNNQYTVLRTPLRSLNGHNGGVVIAAGTGCHPMANKLSRQDGIDLHGIKIRVTSAVFTKDDQVVSGSDDRSVKIWDLRNMRNPVATIQSDSSINTLAVSPAGLQDFLEIQDKVIPEWCAVQHGPQDNLGRPNLFTCGFDRVTLGWSIQPREIKDGDGGISTQIGHGTVSISNAGNQGQGQGSNSKQNPRNKD</sequence>
<gene>
    <name evidence="9" type="ORF">LSAA_6229</name>
</gene>
<dbReference type="PROSITE" id="PS00678">
    <property type="entry name" value="WD_REPEATS_1"/>
    <property type="match status" value="1"/>
</dbReference>
<dbReference type="SMART" id="SM00320">
    <property type="entry name" value="WD40"/>
    <property type="match status" value="4"/>
</dbReference>
<proteinExistence type="predicted"/>
<feature type="region of interest" description="Disordered" evidence="8">
    <location>
        <begin position="1"/>
        <end position="42"/>
    </location>
</feature>
<dbReference type="OrthoDB" id="9984207at2759"/>
<dbReference type="SUPFAM" id="SSF50978">
    <property type="entry name" value="WD40 repeat-like"/>
    <property type="match status" value="1"/>
</dbReference>
<evidence type="ECO:0000256" key="6">
    <source>
        <dbReference type="ARBA" id="ARBA00023242"/>
    </source>
</evidence>
<feature type="compositionally biased region" description="Low complexity" evidence="8">
    <location>
        <begin position="140"/>
        <end position="156"/>
    </location>
</feature>
<evidence type="ECO:0000313" key="9">
    <source>
        <dbReference type="EMBL" id="CAF2878741.1"/>
    </source>
</evidence>
<evidence type="ECO:0000256" key="2">
    <source>
        <dbReference type="ARBA" id="ARBA00004496"/>
    </source>
</evidence>
<dbReference type="Pfam" id="PF00400">
    <property type="entry name" value="WD40"/>
    <property type="match status" value="2"/>
</dbReference>
<dbReference type="GO" id="GO:0005634">
    <property type="term" value="C:nucleus"/>
    <property type="evidence" value="ECO:0007669"/>
    <property type="project" value="UniProtKB-SubCell"/>
</dbReference>
<keyword evidence="5" id="KW-0677">Repeat</keyword>
<feature type="compositionally biased region" description="Polar residues" evidence="8">
    <location>
        <begin position="86"/>
        <end position="95"/>
    </location>
</feature>
<dbReference type="EMBL" id="HG994581">
    <property type="protein sequence ID" value="CAF2878741.1"/>
    <property type="molecule type" value="Genomic_DNA"/>
</dbReference>
<dbReference type="PRINTS" id="PR00320">
    <property type="entry name" value="GPROTEINBRPT"/>
</dbReference>
<dbReference type="Proteomes" id="UP000675881">
    <property type="component" value="Chromosome 2"/>
</dbReference>
<keyword evidence="3" id="KW-0963">Cytoplasm</keyword>
<dbReference type="PROSITE" id="PS50082">
    <property type="entry name" value="WD_REPEATS_2"/>
    <property type="match status" value="2"/>
</dbReference>
<feature type="region of interest" description="Disordered" evidence="8">
    <location>
        <begin position="84"/>
        <end position="104"/>
    </location>
</feature>
<evidence type="ECO:0000256" key="1">
    <source>
        <dbReference type="ARBA" id="ARBA00004123"/>
    </source>
</evidence>
<name>A0A7R8CSE2_LEPSM</name>
<dbReference type="Gene3D" id="2.130.10.10">
    <property type="entry name" value="YVTN repeat-like/Quinoprotein amine dehydrogenase"/>
    <property type="match status" value="2"/>
</dbReference>
<evidence type="ECO:0000256" key="3">
    <source>
        <dbReference type="ARBA" id="ARBA00022490"/>
    </source>
</evidence>
<keyword evidence="4" id="KW-0853">WD repeat</keyword>
<dbReference type="InterPro" id="IPR020472">
    <property type="entry name" value="WD40_PAC1"/>
</dbReference>
<comment type="subcellular location">
    <subcellularLocation>
        <location evidence="2">Cytoplasm</location>
    </subcellularLocation>
    <subcellularLocation>
        <location evidence="1">Nucleus</location>
    </subcellularLocation>
</comment>
<keyword evidence="10" id="KW-1185">Reference proteome</keyword>